<sequence>MWVARGLPRVVKRENDEDVVGFSALGHWKVDVTSTYIQLRCMHHKDAPPYRPHRLSRQTGSTPLACAFLPHADTSRIVVLTSTTLEMYSYALDLTDGVRLHAHESIAFAVTLSNGKCVLVTLASPAESSGALHFQSVERVPPPPASALFSAVAMDAGAGLLAVGATDSTVRVFRLHHPKKAAPRRSALSMVDLPGLLQSEGNMHVQLLSLGSWGYSSDELGHVSNADGLCLSLAGEPNQTGAWVRPEAPFVPRQSTGGPGPAQLCTKLHGGELLLSIDGVSVWQSPFDAIVHQLQAIPAGSTVALAFLKVSSKQVFPLAVAAIESFRDSDKLLVWTADHSIYEYSLRMQALYGDCPVASAPSSLVDSDAHAKFNGWTALRQCSKHVAMHRYIKLYLSLFPTIHPQQALENLVQPDASSVKSNEVVTSTAVVLLLDFARSVLPLDRSALHLVESDAVVMVATQSCNDPCGVLSSATVPVPSAYAQANRPLQHVAVNAADSRLIVAGTRGFVLFNKRTSKWLLFGSELEEQSFAVVAMTWWRDDAIVALVRTTTASQLFLDVFPRNRLDLDSRKAHIAISDNVYAVTVDDNAVTRAMSSCDPAADPAIGALEWTLPRFLILDQVNDAYLWDPETKIQTLVANDITQISHVSPPEWPLVCSHVVGLYGRHGYRVWWPFLDGIAFAPPVDHDIVLQFLQANDPLRAKYMATSHANALTWDAYVGLLAEYGVHVQHGSESAITPSSTLSSMLVDPLLRFNPEVQILGILPDFGVLVGAFQENYTGVLDLSCRVQPFVHTTVSNLLLHHQTDLAAAILKAMPRRCALTTLTLELSKWSVAVLEMALTLLQKTDQDMETYCEIVANVARKVEPNRLPLLFPLAGDPTHYAQFQSRSALAFELLVDCCEKDQLPLALQVVRVARAWEPDHYRSHTKDNQQYDRFIDEQVGKYAFQMLVQHRFDKVVWLLTQVEATLPTLHGQELGITDKNITIIQTRLLALLSQAQMRY</sequence>
<dbReference type="GO" id="GO:0005829">
    <property type="term" value="C:cytosol"/>
    <property type="evidence" value="ECO:0007669"/>
    <property type="project" value="TreeGrafter"/>
</dbReference>
<dbReference type="VEuPathDB" id="FungiDB:H257_08509"/>
<dbReference type="InterPro" id="IPR035984">
    <property type="entry name" value="Acyl-CoA-binding_sf"/>
</dbReference>
<dbReference type="PANTHER" id="PTHR22746:SF10">
    <property type="entry name" value="GUANINE NUCLEOTIDE EXCHANGE FACTOR SUBUNIT RIC1"/>
    <property type="match status" value="1"/>
</dbReference>
<proteinExistence type="predicted"/>
<dbReference type="Pfam" id="PF00887">
    <property type="entry name" value="ACBP"/>
    <property type="match status" value="1"/>
</dbReference>
<dbReference type="AlphaFoldDB" id="A0A397AUU1"/>
<reference evidence="2 3" key="1">
    <citation type="submission" date="2018-08" db="EMBL/GenBank/DDBJ databases">
        <title>Aphanomyces genome sequencing and annotation.</title>
        <authorList>
            <person name="Minardi D."/>
            <person name="Oidtmann B."/>
            <person name="Van Der Giezen M."/>
            <person name="Studholme D.J."/>
        </authorList>
    </citation>
    <scope>NUCLEOTIDE SEQUENCE [LARGE SCALE GENOMIC DNA]</scope>
    <source>
        <strain evidence="2 3">Yx</strain>
    </source>
</reference>
<dbReference type="GO" id="GO:0006886">
    <property type="term" value="P:intracellular protein transport"/>
    <property type="evidence" value="ECO:0007669"/>
    <property type="project" value="InterPro"/>
</dbReference>
<evidence type="ECO:0000313" key="2">
    <source>
        <dbReference type="EMBL" id="RHY09994.1"/>
    </source>
</evidence>
<dbReference type="SUPFAM" id="SSF50156">
    <property type="entry name" value="PDZ domain-like"/>
    <property type="match status" value="1"/>
</dbReference>
<accession>A0A397AUU1</accession>
<dbReference type="GO" id="GO:0042147">
    <property type="term" value="P:retrograde transport, endosome to Golgi"/>
    <property type="evidence" value="ECO:0007669"/>
    <property type="project" value="TreeGrafter"/>
</dbReference>
<comment type="caution">
    <text evidence="2">The sequence shown here is derived from an EMBL/GenBank/DDBJ whole genome shotgun (WGS) entry which is preliminary data.</text>
</comment>
<evidence type="ECO:0000259" key="1">
    <source>
        <dbReference type="Pfam" id="PF00887"/>
    </source>
</evidence>
<dbReference type="EMBL" id="QUTA01006694">
    <property type="protein sequence ID" value="RHY09994.1"/>
    <property type="molecule type" value="Genomic_DNA"/>
</dbReference>
<evidence type="ECO:0000313" key="3">
    <source>
        <dbReference type="Proteomes" id="UP000266239"/>
    </source>
</evidence>
<dbReference type="PANTHER" id="PTHR22746">
    <property type="entry name" value="RAB6A-GEF COMPLEX PARTNER PROTEIN 1"/>
    <property type="match status" value="1"/>
</dbReference>
<protein>
    <recommendedName>
        <fullName evidence="1">ACB domain-containing protein</fullName>
    </recommendedName>
</protein>
<feature type="domain" description="ACB" evidence="1">
    <location>
        <begin position="315"/>
        <end position="394"/>
    </location>
</feature>
<dbReference type="Proteomes" id="UP000266239">
    <property type="component" value="Unassembled WGS sequence"/>
</dbReference>
<dbReference type="InterPro" id="IPR014352">
    <property type="entry name" value="FERM/acyl-CoA-bd_prot_sf"/>
</dbReference>
<gene>
    <name evidence="2" type="ORF">DYB25_005692</name>
</gene>
<name>A0A397AUU1_APHAT</name>
<dbReference type="Gene3D" id="1.20.80.10">
    <property type="match status" value="1"/>
</dbReference>
<dbReference type="SUPFAM" id="SSF47027">
    <property type="entry name" value="Acyl-CoA binding protein"/>
    <property type="match status" value="1"/>
</dbReference>
<dbReference type="GO" id="GO:0034066">
    <property type="term" value="C:Ric1-Rgp1 guanyl-nucleotide exchange factor complex"/>
    <property type="evidence" value="ECO:0007669"/>
    <property type="project" value="InterPro"/>
</dbReference>
<dbReference type="GO" id="GO:0000062">
    <property type="term" value="F:fatty-acyl-CoA binding"/>
    <property type="evidence" value="ECO:0007669"/>
    <property type="project" value="InterPro"/>
</dbReference>
<dbReference type="InterPro" id="IPR036034">
    <property type="entry name" value="PDZ_sf"/>
</dbReference>
<dbReference type="GO" id="GO:0000139">
    <property type="term" value="C:Golgi membrane"/>
    <property type="evidence" value="ECO:0007669"/>
    <property type="project" value="TreeGrafter"/>
</dbReference>
<dbReference type="InterPro" id="IPR040096">
    <property type="entry name" value="Ric1"/>
</dbReference>
<dbReference type="InterPro" id="IPR000582">
    <property type="entry name" value="Acyl-CoA-binding_protein"/>
</dbReference>
<organism evidence="2 3">
    <name type="scientific">Aphanomyces astaci</name>
    <name type="common">Crayfish plague agent</name>
    <dbReference type="NCBI Taxonomy" id="112090"/>
    <lineage>
        <taxon>Eukaryota</taxon>
        <taxon>Sar</taxon>
        <taxon>Stramenopiles</taxon>
        <taxon>Oomycota</taxon>
        <taxon>Saprolegniomycetes</taxon>
        <taxon>Saprolegniales</taxon>
        <taxon>Verrucalvaceae</taxon>
        <taxon>Aphanomyces</taxon>
    </lineage>
</organism>